<protein>
    <submittedName>
        <fullName evidence="1">Uncharacterized protein</fullName>
    </submittedName>
</protein>
<proteinExistence type="predicted"/>
<dbReference type="AlphaFoldDB" id="A0A372NQ03"/>
<accession>A0A372NQ03</accession>
<comment type="caution">
    <text evidence="1">The sequence shown here is derived from an EMBL/GenBank/DDBJ whole genome shotgun (WGS) entry which is preliminary data.</text>
</comment>
<gene>
    <name evidence="1" type="ORF">D0C36_21955</name>
</gene>
<sequence>MSPEYLKKLTLTILNYVGLNRTKIYSLIDGKNNDKYYPQFVLQRTRNSYICLKDERSNSRLL</sequence>
<name>A0A372NQ03_9SPHI</name>
<reference evidence="1 2" key="1">
    <citation type="submission" date="2018-08" db="EMBL/GenBank/DDBJ databases">
        <title>Mucilaginibacter sp. MYSH2.</title>
        <authorList>
            <person name="Seo T."/>
        </authorList>
    </citation>
    <scope>NUCLEOTIDE SEQUENCE [LARGE SCALE GENOMIC DNA]</scope>
    <source>
        <strain evidence="1 2">MYSH2</strain>
    </source>
</reference>
<dbReference type="Proteomes" id="UP000264217">
    <property type="component" value="Unassembled WGS sequence"/>
</dbReference>
<evidence type="ECO:0000313" key="1">
    <source>
        <dbReference type="EMBL" id="RFZ90455.1"/>
    </source>
</evidence>
<keyword evidence="2" id="KW-1185">Reference proteome</keyword>
<dbReference type="EMBL" id="QWDC01000004">
    <property type="protein sequence ID" value="RFZ90455.1"/>
    <property type="molecule type" value="Genomic_DNA"/>
</dbReference>
<evidence type="ECO:0000313" key="2">
    <source>
        <dbReference type="Proteomes" id="UP000264217"/>
    </source>
</evidence>
<organism evidence="1 2">
    <name type="scientific">Mucilaginibacter conchicola</name>
    <dbReference type="NCBI Taxonomy" id="2303333"/>
    <lineage>
        <taxon>Bacteria</taxon>
        <taxon>Pseudomonadati</taxon>
        <taxon>Bacteroidota</taxon>
        <taxon>Sphingobacteriia</taxon>
        <taxon>Sphingobacteriales</taxon>
        <taxon>Sphingobacteriaceae</taxon>
        <taxon>Mucilaginibacter</taxon>
    </lineage>
</organism>